<dbReference type="STRING" id="1592317.DPF_2454"/>
<evidence type="ECO:0000259" key="2">
    <source>
        <dbReference type="PROSITE" id="PS51832"/>
    </source>
</evidence>
<dbReference type="InterPro" id="IPR003607">
    <property type="entry name" value="HD/PDEase_dom"/>
</dbReference>
<dbReference type="Proteomes" id="UP000095200">
    <property type="component" value="Unassembled WGS sequence"/>
</dbReference>
<dbReference type="EMBL" id="BDFE01000020">
    <property type="protein sequence ID" value="GAU09723.1"/>
    <property type="molecule type" value="Genomic_DNA"/>
</dbReference>
<dbReference type="InterPro" id="IPR006675">
    <property type="entry name" value="HDIG_dom"/>
</dbReference>
<dbReference type="PROSITE" id="PS51831">
    <property type="entry name" value="HD"/>
    <property type="match status" value="1"/>
</dbReference>
<evidence type="ECO:0000259" key="1">
    <source>
        <dbReference type="PROSITE" id="PS51831"/>
    </source>
</evidence>
<name>A0A194AK82_9BACT</name>
<comment type="caution">
    <text evidence="3">The sequence shown here is derived from an EMBL/GenBank/DDBJ whole genome shotgun (WGS) entry which is preliminary data.</text>
</comment>
<dbReference type="GO" id="GO:0016787">
    <property type="term" value="F:hydrolase activity"/>
    <property type="evidence" value="ECO:0007669"/>
    <property type="project" value="UniProtKB-KW"/>
</dbReference>
<dbReference type="SMART" id="SM00471">
    <property type="entry name" value="HDc"/>
    <property type="match status" value="1"/>
</dbReference>
<dbReference type="PROSITE" id="PS51832">
    <property type="entry name" value="HD_GYP"/>
    <property type="match status" value="1"/>
</dbReference>
<accession>A0A194AK82</accession>
<sequence length="197" mass="21875">MVHDFAESLGLALDARDENTHDHSRQVAETALLLVKGLGLDRSRAELIHVAGHLHDIGKMGLPDSILKKQGALNDEEWRIMKTHPVIGARIVAPIKVFQGKNSIQAIILHHHERYDGKGYPCGIRGDKVPLGARVIAVAEALSAMIQNRPYRQGMTFEDAAIEIFNNTGKQLCPIVVNAFARNMEKIHDYYAPKNMT</sequence>
<dbReference type="PANTHER" id="PTHR45228:SF4">
    <property type="entry name" value="LIPOPROTEIN"/>
    <property type="match status" value="1"/>
</dbReference>
<dbReference type="InterPro" id="IPR006674">
    <property type="entry name" value="HD_domain"/>
</dbReference>
<protein>
    <submittedName>
        <fullName evidence="3">HD family phosphohydrolase</fullName>
    </submittedName>
</protein>
<dbReference type="Pfam" id="PF13487">
    <property type="entry name" value="HD_5"/>
    <property type="match status" value="1"/>
</dbReference>
<dbReference type="PANTHER" id="PTHR45228">
    <property type="entry name" value="CYCLIC DI-GMP PHOSPHODIESTERASE TM_0186-RELATED"/>
    <property type="match status" value="1"/>
</dbReference>
<dbReference type="CDD" id="cd00077">
    <property type="entry name" value="HDc"/>
    <property type="match status" value="1"/>
</dbReference>
<feature type="domain" description="HD-GYP" evidence="2">
    <location>
        <begin position="1"/>
        <end position="196"/>
    </location>
</feature>
<dbReference type="InterPro" id="IPR052020">
    <property type="entry name" value="Cyclic_di-GMP/3'3'-cGAMP_PDE"/>
</dbReference>
<keyword evidence="3" id="KW-0378">Hydrolase</keyword>
<keyword evidence="4" id="KW-1185">Reference proteome</keyword>
<dbReference type="Gene3D" id="1.10.3210.10">
    <property type="entry name" value="Hypothetical protein af1432"/>
    <property type="match status" value="1"/>
</dbReference>
<evidence type="ECO:0000313" key="4">
    <source>
        <dbReference type="Proteomes" id="UP000095200"/>
    </source>
</evidence>
<feature type="domain" description="HD" evidence="1">
    <location>
        <begin position="20"/>
        <end position="145"/>
    </location>
</feature>
<gene>
    <name evidence="3" type="ORF">DPF_2454</name>
</gene>
<dbReference type="InterPro" id="IPR037522">
    <property type="entry name" value="HD_GYP_dom"/>
</dbReference>
<proteinExistence type="predicted"/>
<reference evidence="4" key="1">
    <citation type="submission" date="2016-06" db="EMBL/GenBank/DDBJ databases">
        <title>Draft genome sequence of Desulfoplanes formicivorans strain Pf12B.</title>
        <authorList>
            <person name="Watanabe M."/>
            <person name="Kojima H."/>
            <person name="Fukui M."/>
        </authorList>
    </citation>
    <scope>NUCLEOTIDE SEQUENCE [LARGE SCALE GENOMIC DNA]</scope>
    <source>
        <strain evidence="4">Pf12B</strain>
    </source>
</reference>
<evidence type="ECO:0000313" key="3">
    <source>
        <dbReference type="EMBL" id="GAU09723.1"/>
    </source>
</evidence>
<dbReference type="AlphaFoldDB" id="A0A194AK82"/>
<dbReference type="NCBIfam" id="TIGR00277">
    <property type="entry name" value="HDIG"/>
    <property type="match status" value="1"/>
</dbReference>
<dbReference type="SUPFAM" id="SSF109604">
    <property type="entry name" value="HD-domain/PDEase-like"/>
    <property type="match status" value="1"/>
</dbReference>
<organism evidence="3 4">
    <name type="scientific">Desulfoplanes formicivorans</name>
    <dbReference type="NCBI Taxonomy" id="1592317"/>
    <lineage>
        <taxon>Bacteria</taxon>
        <taxon>Pseudomonadati</taxon>
        <taxon>Thermodesulfobacteriota</taxon>
        <taxon>Desulfovibrionia</taxon>
        <taxon>Desulfovibrionales</taxon>
        <taxon>Desulfoplanaceae</taxon>
        <taxon>Desulfoplanes</taxon>
    </lineage>
</organism>